<gene>
    <name evidence="4" type="ORF">CHM34_13625</name>
</gene>
<dbReference type="InterPro" id="IPR029039">
    <property type="entry name" value="Flavoprotein-like_sf"/>
</dbReference>
<accession>A0A235B3T7</accession>
<dbReference type="InterPro" id="IPR051796">
    <property type="entry name" value="ISF_SsuE-like"/>
</dbReference>
<evidence type="ECO:0000313" key="4">
    <source>
        <dbReference type="EMBL" id="OYD06970.1"/>
    </source>
</evidence>
<dbReference type="Pfam" id="PF03358">
    <property type="entry name" value="FMN_red"/>
    <property type="match status" value="1"/>
</dbReference>
<dbReference type="PANTHER" id="PTHR43278:SF4">
    <property type="entry name" value="NAD(P)H-DEPENDENT FMN-CONTAINING OXIDOREDUCTASE YWQN-RELATED"/>
    <property type="match status" value="1"/>
</dbReference>
<dbReference type="PANTHER" id="PTHR43278">
    <property type="entry name" value="NAD(P)H-DEPENDENT FMN-CONTAINING OXIDOREDUCTASE YWQN-RELATED"/>
    <property type="match status" value="1"/>
</dbReference>
<dbReference type="Proteomes" id="UP000215459">
    <property type="component" value="Unassembled WGS sequence"/>
</dbReference>
<evidence type="ECO:0000256" key="1">
    <source>
        <dbReference type="ARBA" id="ARBA00022630"/>
    </source>
</evidence>
<keyword evidence="1" id="KW-0285">Flavoprotein</keyword>
<proteinExistence type="predicted"/>
<dbReference type="AlphaFoldDB" id="A0A235B3T7"/>
<dbReference type="EMBL" id="NOWF01000008">
    <property type="protein sequence ID" value="OYD06970.1"/>
    <property type="molecule type" value="Genomic_DNA"/>
</dbReference>
<dbReference type="GO" id="GO:0016491">
    <property type="term" value="F:oxidoreductase activity"/>
    <property type="evidence" value="ECO:0007669"/>
    <property type="project" value="InterPro"/>
</dbReference>
<reference evidence="4 5" key="1">
    <citation type="submission" date="2017-07" db="EMBL/GenBank/DDBJ databases">
        <title>The genome sequence of Paludifilum halophilum highlights mechanisms for microbial adaptation to high salt environemnts.</title>
        <authorList>
            <person name="Belbahri L."/>
        </authorList>
    </citation>
    <scope>NUCLEOTIDE SEQUENCE [LARGE SCALE GENOMIC DNA]</scope>
    <source>
        <strain evidence="4 5">DSM 102817</strain>
    </source>
</reference>
<dbReference type="InterPro" id="IPR005025">
    <property type="entry name" value="FMN_Rdtase-like_dom"/>
</dbReference>
<evidence type="ECO:0000313" key="5">
    <source>
        <dbReference type="Proteomes" id="UP000215459"/>
    </source>
</evidence>
<evidence type="ECO:0000256" key="2">
    <source>
        <dbReference type="ARBA" id="ARBA00022643"/>
    </source>
</evidence>
<sequence>MTSMKYLFVNCSKNKNGVTSDLGKTVFEGIHYNPLHLVDYSIKQIDQQNDERVDQFREVFNQFEEADVILIGTPVYWSSMSGYLKTFIDRFSEVTDVNLEGKEVCLIIQGTAPEDAIPFIEHVIKHLCRRFDMKYKGLLQNKEDAKQLNKILKRQ</sequence>
<comment type="caution">
    <text evidence="4">The sequence shown here is derived from an EMBL/GenBank/DDBJ whole genome shotgun (WGS) entry which is preliminary data.</text>
</comment>
<feature type="domain" description="NADPH-dependent FMN reductase-like" evidence="3">
    <location>
        <begin position="4"/>
        <end position="110"/>
    </location>
</feature>
<protein>
    <recommendedName>
        <fullName evidence="3">NADPH-dependent FMN reductase-like domain-containing protein</fullName>
    </recommendedName>
</protein>
<dbReference type="SUPFAM" id="SSF52218">
    <property type="entry name" value="Flavoproteins"/>
    <property type="match status" value="1"/>
</dbReference>
<name>A0A235B3T7_9BACL</name>
<dbReference type="OrthoDB" id="9805976at2"/>
<evidence type="ECO:0000259" key="3">
    <source>
        <dbReference type="Pfam" id="PF03358"/>
    </source>
</evidence>
<keyword evidence="2" id="KW-0288">FMN</keyword>
<organism evidence="4 5">
    <name type="scientific">Paludifilum halophilum</name>
    <dbReference type="NCBI Taxonomy" id="1642702"/>
    <lineage>
        <taxon>Bacteria</taxon>
        <taxon>Bacillati</taxon>
        <taxon>Bacillota</taxon>
        <taxon>Bacilli</taxon>
        <taxon>Bacillales</taxon>
        <taxon>Thermoactinomycetaceae</taxon>
        <taxon>Paludifilum</taxon>
    </lineage>
</organism>
<keyword evidence="5" id="KW-1185">Reference proteome</keyword>
<dbReference type="Gene3D" id="3.40.50.360">
    <property type="match status" value="1"/>
</dbReference>